<dbReference type="Proteomes" id="UP000177515">
    <property type="component" value="Chromosome 2"/>
</dbReference>
<dbReference type="EMBL" id="CP017755">
    <property type="protein sequence ID" value="AOZ09873.1"/>
    <property type="molecule type" value="Genomic_DNA"/>
</dbReference>
<dbReference type="Gene3D" id="3.40.50.300">
    <property type="entry name" value="P-loop containing nucleotide triphosphate hydrolases"/>
    <property type="match status" value="1"/>
</dbReference>
<proteinExistence type="predicted"/>
<evidence type="ECO:0000259" key="1">
    <source>
        <dbReference type="Pfam" id="PF13521"/>
    </source>
</evidence>
<sequence length="191" mass="20675">MPTTSVADTSASSRFIVLTGGPGAGKTTLLEALAGAGYACSEEAGRGIIRDQVAIGGNALPWCDATAFAEAMLAWEMRSYHLAGRQPGLVFFDRGMPDVAGYLRLSGLPVPAHVERAARIFRYRPQVFLLPPWREIFTQDAERRQSYEEAVRTCEAMRATYAAYGYQLVEVPPGSVARRAAFVLEQAGALS</sequence>
<protein>
    <submittedName>
        <fullName evidence="2">ATPase</fullName>
    </submittedName>
</protein>
<keyword evidence="3" id="KW-1185">Reference proteome</keyword>
<evidence type="ECO:0000313" key="2">
    <source>
        <dbReference type="EMBL" id="AOZ09873.1"/>
    </source>
</evidence>
<evidence type="ECO:0000313" key="3">
    <source>
        <dbReference type="Proteomes" id="UP000177515"/>
    </source>
</evidence>
<organism evidence="2 3">
    <name type="scientific">Cupriavidus malaysiensis</name>
    <dbReference type="NCBI Taxonomy" id="367825"/>
    <lineage>
        <taxon>Bacteria</taxon>
        <taxon>Pseudomonadati</taxon>
        <taxon>Pseudomonadota</taxon>
        <taxon>Betaproteobacteria</taxon>
        <taxon>Burkholderiales</taxon>
        <taxon>Burkholderiaceae</taxon>
        <taxon>Cupriavidus</taxon>
    </lineage>
</organism>
<dbReference type="Pfam" id="PF13521">
    <property type="entry name" value="AAA_28"/>
    <property type="match status" value="1"/>
</dbReference>
<name>A0ABM6FDJ4_9BURK</name>
<dbReference type="InterPro" id="IPR038727">
    <property type="entry name" value="NadR/Ttd14_AAA_dom"/>
</dbReference>
<reference evidence="2 3" key="1">
    <citation type="submission" date="2016-10" db="EMBL/GenBank/DDBJ databases">
        <title>Complete genome sequences of three Cupriavidus strains isolated from various Malaysian environments.</title>
        <authorList>
            <person name="Abdullah A.A.-A."/>
            <person name="Shafie N.A.H."/>
            <person name="Lau N.S."/>
        </authorList>
    </citation>
    <scope>NUCLEOTIDE SEQUENCE [LARGE SCALE GENOMIC DNA]</scope>
    <source>
        <strain evidence="2 3">USMAA1020</strain>
    </source>
</reference>
<dbReference type="RefSeq" id="WP_071072409.1">
    <property type="nucleotide sequence ID" value="NZ_CP017755.1"/>
</dbReference>
<dbReference type="InterPro" id="IPR027417">
    <property type="entry name" value="P-loop_NTPase"/>
</dbReference>
<dbReference type="SUPFAM" id="SSF52540">
    <property type="entry name" value="P-loop containing nucleoside triphosphate hydrolases"/>
    <property type="match status" value="1"/>
</dbReference>
<gene>
    <name evidence="2" type="ORF">BKK80_29735</name>
</gene>
<feature type="domain" description="NadR/Ttd14 AAA" evidence="1">
    <location>
        <begin position="16"/>
        <end position="179"/>
    </location>
</feature>
<accession>A0ABM6FDJ4</accession>